<dbReference type="Proteomes" id="UP000250153">
    <property type="component" value="Chromosome"/>
</dbReference>
<evidence type="ECO:0000313" key="2">
    <source>
        <dbReference type="EMBL" id="AWZ38379.1"/>
    </source>
</evidence>
<dbReference type="RefSeq" id="WP_056959777.1">
    <property type="nucleotide sequence ID" value="NZ_AP025728.1"/>
</dbReference>
<dbReference type="OrthoDB" id="1651016at2"/>
<dbReference type="EMBL" id="CP023565">
    <property type="protein sequence ID" value="AWZ38379.1"/>
    <property type="molecule type" value="Genomic_DNA"/>
</dbReference>
<sequence length="76" mass="8459">MQYIGIMALLTIISHFVFIALAFVGLQSLRLDRYIGPAQQNSFRLVLVMVAVALGFACSSFFTSFVDNVVHLSYLI</sequence>
<reference evidence="4 8" key="2">
    <citation type="submission" date="2018-09" db="EMBL/GenBank/DDBJ databases">
        <title>Murine metabolic-syndrome-specific gut microbial biobank.</title>
        <authorList>
            <person name="Liu C."/>
        </authorList>
    </citation>
    <scope>NUCLEOTIDE SEQUENCE [LARGE SCALE GENOMIC DNA]</scope>
    <source>
        <strain evidence="4 8">C-30</strain>
    </source>
</reference>
<keyword evidence="1" id="KW-1133">Transmembrane helix</keyword>
<protein>
    <submittedName>
        <fullName evidence="4">DUF1146 domain-containing protein</fullName>
    </submittedName>
</protein>
<gene>
    <name evidence="3" type="ORF">CPQ89_06295</name>
    <name evidence="2" type="ORF">CPS94_05170</name>
    <name evidence="4" type="ORF">D6C19_05740</name>
    <name evidence="5" type="ORF">E5340_05900</name>
</gene>
<dbReference type="GeneID" id="48466522"/>
<dbReference type="Proteomes" id="UP000289316">
    <property type="component" value="Unassembled WGS sequence"/>
</dbReference>
<proteinExistence type="predicted"/>
<reference evidence="5 9" key="3">
    <citation type="submission" date="2019-04" db="EMBL/GenBank/DDBJ databases">
        <title>Microbes associate with the intestines of laboratory mice.</title>
        <authorList>
            <person name="Navarre W."/>
            <person name="Wong E."/>
            <person name="Huang K."/>
            <person name="Tropini C."/>
            <person name="Ng K."/>
            <person name="Yu B."/>
        </authorList>
    </citation>
    <scope>NUCLEOTIDE SEQUENCE [LARGE SCALE GENOMIC DNA]</scope>
    <source>
        <strain evidence="5 9">NM26_J9</strain>
    </source>
</reference>
<keyword evidence="1" id="KW-0812">Transmembrane</keyword>
<evidence type="ECO:0000313" key="4">
    <source>
        <dbReference type="EMBL" id="RXV74419.1"/>
    </source>
</evidence>
<evidence type="ECO:0000313" key="6">
    <source>
        <dbReference type="Proteomes" id="UP000250143"/>
    </source>
</evidence>
<dbReference type="EMBL" id="SRYK01000023">
    <property type="protein sequence ID" value="TGY55345.1"/>
    <property type="molecule type" value="Genomic_DNA"/>
</dbReference>
<dbReference type="Pfam" id="PF06612">
    <property type="entry name" value="DUF1146"/>
    <property type="match status" value="1"/>
</dbReference>
<dbReference type="KEGG" id="lmur:CPS94_05170"/>
<dbReference type="STRING" id="1622.GCA_001953785_01125"/>
<dbReference type="AlphaFoldDB" id="A0A2Z4VYU6"/>
<feature type="transmembrane region" description="Helical" evidence="1">
    <location>
        <begin position="45"/>
        <end position="66"/>
    </location>
</feature>
<dbReference type="EMBL" id="QZFR01000036">
    <property type="protein sequence ID" value="RXV74419.1"/>
    <property type="molecule type" value="Genomic_DNA"/>
</dbReference>
<evidence type="ECO:0000313" key="7">
    <source>
        <dbReference type="Proteomes" id="UP000250153"/>
    </source>
</evidence>
<evidence type="ECO:0000313" key="9">
    <source>
        <dbReference type="Proteomes" id="UP000306855"/>
    </source>
</evidence>
<dbReference type="EMBL" id="CP023566">
    <property type="protein sequence ID" value="AWZ40632.1"/>
    <property type="molecule type" value="Genomic_DNA"/>
</dbReference>
<organism evidence="4 8">
    <name type="scientific">Ligilactobacillus murinus</name>
    <dbReference type="NCBI Taxonomy" id="1622"/>
    <lineage>
        <taxon>Bacteria</taxon>
        <taxon>Bacillati</taxon>
        <taxon>Bacillota</taxon>
        <taxon>Bacilli</taxon>
        <taxon>Lactobacillales</taxon>
        <taxon>Lactobacillaceae</taxon>
        <taxon>Ligilactobacillus</taxon>
    </lineage>
</organism>
<keyword evidence="1" id="KW-0472">Membrane</keyword>
<dbReference type="Proteomes" id="UP000306855">
    <property type="component" value="Unassembled WGS sequence"/>
</dbReference>
<dbReference type="NCBIfam" id="TIGR02327">
    <property type="entry name" value="int_mem_ywzB"/>
    <property type="match status" value="1"/>
</dbReference>
<feature type="transmembrane region" description="Helical" evidence="1">
    <location>
        <begin position="6"/>
        <end position="24"/>
    </location>
</feature>
<dbReference type="InterPro" id="IPR009526">
    <property type="entry name" value="DUF1146"/>
</dbReference>
<evidence type="ECO:0000313" key="8">
    <source>
        <dbReference type="Proteomes" id="UP000289316"/>
    </source>
</evidence>
<reference evidence="6 7" key="1">
    <citation type="submission" date="2017-09" db="EMBL/GenBank/DDBJ databases">
        <title>Predominant Lactobacillus spp. isolated from feces of mice subjected to short-term calorie restriction.</title>
        <authorList>
            <person name="Zhang C."/>
            <person name="Zhao L."/>
            <person name="Pan F."/>
        </authorList>
    </citation>
    <scope>NUCLEOTIDE SEQUENCE [LARGE SCALE GENOMIC DNA]</scope>
    <source>
        <strain evidence="3 6">CR141</strain>
        <strain evidence="2 7">CR147</strain>
    </source>
</reference>
<keyword evidence="6" id="KW-1185">Reference proteome</keyword>
<name>A0A2Z4VYU6_9LACO</name>
<accession>A0A2Z4VYU6</accession>
<evidence type="ECO:0000256" key="1">
    <source>
        <dbReference type="SAM" id="Phobius"/>
    </source>
</evidence>
<evidence type="ECO:0000313" key="3">
    <source>
        <dbReference type="EMBL" id="AWZ40632.1"/>
    </source>
</evidence>
<evidence type="ECO:0000313" key="5">
    <source>
        <dbReference type="EMBL" id="TGY55345.1"/>
    </source>
</evidence>
<dbReference type="Proteomes" id="UP000250143">
    <property type="component" value="Chromosome"/>
</dbReference>